<comment type="similarity">
    <text evidence="2">Belongs to the LysR transcriptional regulatory family.</text>
</comment>
<dbReference type="InterPro" id="IPR036388">
    <property type="entry name" value="WH-like_DNA-bd_sf"/>
</dbReference>
<dbReference type="EMBL" id="SPQT01000038">
    <property type="protein sequence ID" value="TFV39054.1"/>
    <property type="molecule type" value="Genomic_DNA"/>
</dbReference>
<dbReference type="InterPro" id="IPR000847">
    <property type="entry name" value="LysR_HTH_N"/>
</dbReference>
<dbReference type="AlphaFoldDB" id="A0A4Y9L9L6"/>
<dbReference type="InterPro" id="IPR036390">
    <property type="entry name" value="WH_DNA-bd_sf"/>
</dbReference>
<dbReference type="GO" id="GO:0003677">
    <property type="term" value="F:DNA binding"/>
    <property type="evidence" value="ECO:0007669"/>
    <property type="project" value="UniProtKB-KW"/>
</dbReference>
<sequence length="317" mass="35186">MGALMQMSDRIGKRMKLQDLHVLMAVVQAGSMGKAALMLNTTQPNISRSIAELELAFGVRLLDRHRRGVEPTECGRALLDCGAAVFDELRRGVKSIEFLADPTAGEVRIGSTAFLAASFVSALVDRLSRRHPRIRFQLVTGYMETLHRDLSERKVDLLIMRSGGPIADERLHFEFLFEDCYVVAAGTKNPWARRRNIQLSDLAEERWVLPPRESVIGSIITQAFRASGFNYPRATVVTDSPHMRVSLLETGRFITVFPASALKFLARGSALKVLSVELPAARRPNGIVTVRDRAISPVVQLVIDSARELAEPTAKRK</sequence>
<dbReference type="Gene3D" id="1.10.10.10">
    <property type="entry name" value="Winged helix-like DNA-binding domain superfamily/Winged helix DNA-binding domain"/>
    <property type="match status" value="1"/>
</dbReference>
<dbReference type="SUPFAM" id="SSF46785">
    <property type="entry name" value="Winged helix' DNA-binding domain"/>
    <property type="match status" value="1"/>
</dbReference>
<dbReference type="Pfam" id="PF03466">
    <property type="entry name" value="LysR_substrate"/>
    <property type="match status" value="1"/>
</dbReference>
<organism evidence="7 8">
    <name type="scientific">Bradyrhizobium niftali</name>
    <dbReference type="NCBI Taxonomy" id="2560055"/>
    <lineage>
        <taxon>Bacteria</taxon>
        <taxon>Pseudomonadati</taxon>
        <taxon>Pseudomonadota</taxon>
        <taxon>Alphaproteobacteria</taxon>
        <taxon>Hyphomicrobiales</taxon>
        <taxon>Nitrobacteraceae</taxon>
        <taxon>Bradyrhizobium</taxon>
    </lineage>
</organism>
<dbReference type="PANTHER" id="PTHR30419:SF8">
    <property type="entry name" value="NITROGEN ASSIMILATION TRANSCRIPTIONAL ACTIVATOR-RELATED"/>
    <property type="match status" value="1"/>
</dbReference>
<evidence type="ECO:0000256" key="1">
    <source>
        <dbReference type="ARBA" id="ARBA00003502"/>
    </source>
</evidence>
<reference evidence="7 8" key="1">
    <citation type="submission" date="2019-03" db="EMBL/GenBank/DDBJ databases">
        <title>Bradyrhizobium diversity isolated from nodules of Chamaecrista fasciculata.</title>
        <authorList>
            <person name="Klepa M.S."/>
            <person name="Urquiaga M.O."/>
            <person name="Hungria M."/>
            <person name="Delamuta J.R."/>
        </authorList>
    </citation>
    <scope>NUCLEOTIDE SEQUENCE [LARGE SCALE GENOMIC DNA]</scope>
    <source>
        <strain evidence="7 8">CNPSo 3448</strain>
    </source>
</reference>
<evidence type="ECO:0000313" key="7">
    <source>
        <dbReference type="EMBL" id="TFV39054.1"/>
    </source>
</evidence>
<dbReference type="GO" id="GO:0003700">
    <property type="term" value="F:DNA-binding transcription factor activity"/>
    <property type="evidence" value="ECO:0007669"/>
    <property type="project" value="InterPro"/>
</dbReference>
<dbReference type="InterPro" id="IPR005119">
    <property type="entry name" value="LysR_subst-bd"/>
</dbReference>
<dbReference type="Proteomes" id="UP000297966">
    <property type="component" value="Unassembled WGS sequence"/>
</dbReference>
<keyword evidence="5" id="KW-0804">Transcription</keyword>
<comment type="caution">
    <text evidence="7">The sequence shown here is derived from an EMBL/GenBank/DDBJ whole genome shotgun (WGS) entry which is preliminary data.</text>
</comment>
<proteinExistence type="inferred from homology"/>
<dbReference type="SUPFAM" id="SSF53850">
    <property type="entry name" value="Periplasmic binding protein-like II"/>
    <property type="match status" value="1"/>
</dbReference>
<dbReference type="PRINTS" id="PR00039">
    <property type="entry name" value="HTHLYSR"/>
</dbReference>
<keyword evidence="4" id="KW-0238">DNA-binding</keyword>
<evidence type="ECO:0000256" key="2">
    <source>
        <dbReference type="ARBA" id="ARBA00009437"/>
    </source>
</evidence>
<dbReference type="Gene3D" id="3.40.190.290">
    <property type="match status" value="1"/>
</dbReference>
<name>A0A4Y9L9L6_9BRAD</name>
<accession>A0A4Y9L9L6</accession>
<evidence type="ECO:0000256" key="4">
    <source>
        <dbReference type="ARBA" id="ARBA00023125"/>
    </source>
</evidence>
<evidence type="ECO:0000259" key="6">
    <source>
        <dbReference type="PROSITE" id="PS50931"/>
    </source>
</evidence>
<evidence type="ECO:0000256" key="3">
    <source>
        <dbReference type="ARBA" id="ARBA00023015"/>
    </source>
</evidence>
<protein>
    <submittedName>
        <fullName evidence="7">LysR family transcriptional regulator</fullName>
    </submittedName>
</protein>
<keyword evidence="3" id="KW-0805">Transcription regulation</keyword>
<comment type="function">
    <text evidence="1">NodD regulates the expression of the nodABCFE genes which encode other nodulation proteins. NodD is also a negative regulator of its own expression. Binds flavonoids as inducers.</text>
</comment>
<feature type="domain" description="HTH lysR-type" evidence="6">
    <location>
        <begin position="15"/>
        <end position="72"/>
    </location>
</feature>
<keyword evidence="8" id="KW-1185">Reference proteome</keyword>
<dbReference type="Pfam" id="PF00126">
    <property type="entry name" value="HTH_1"/>
    <property type="match status" value="1"/>
</dbReference>
<dbReference type="InterPro" id="IPR050950">
    <property type="entry name" value="HTH-type_LysR_regulators"/>
</dbReference>
<gene>
    <name evidence="7" type="ORF">E4K65_41165</name>
</gene>
<dbReference type="GO" id="GO:0005829">
    <property type="term" value="C:cytosol"/>
    <property type="evidence" value="ECO:0007669"/>
    <property type="project" value="TreeGrafter"/>
</dbReference>
<dbReference type="PROSITE" id="PS50931">
    <property type="entry name" value="HTH_LYSR"/>
    <property type="match status" value="1"/>
</dbReference>
<dbReference type="CDD" id="cd05466">
    <property type="entry name" value="PBP2_LTTR_substrate"/>
    <property type="match status" value="1"/>
</dbReference>
<dbReference type="PANTHER" id="PTHR30419">
    <property type="entry name" value="HTH-TYPE TRANSCRIPTIONAL REGULATOR YBHD"/>
    <property type="match status" value="1"/>
</dbReference>
<evidence type="ECO:0000256" key="5">
    <source>
        <dbReference type="ARBA" id="ARBA00023163"/>
    </source>
</evidence>
<dbReference type="OrthoDB" id="9806538at2"/>
<evidence type="ECO:0000313" key="8">
    <source>
        <dbReference type="Proteomes" id="UP000297966"/>
    </source>
</evidence>